<dbReference type="AlphaFoldDB" id="A0A336KR77"/>
<keyword evidence="1" id="KW-0812">Transmembrane</keyword>
<name>A0A336KR77_CULSO</name>
<dbReference type="EMBL" id="UFQT01000787">
    <property type="protein sequence ID" value="SSX27221.1"/>
    <property type="molecule type" value="Genomic_DNA"/>
</dbReference>
<organism evidence="2">
    <name type="scientific">Culicoides sonorensis</name>
    <name type="common">Biting midge</name>
    <dbReference type="NCBI Taxonomy" id="179676"/>
    <lineage>
        <taxon>Eukaryota</taxon>
        <taxon>Metazoa</taxon>
        <taxon>Ecdysozoa</taxon>
        <taxon>Arthropoda</taxon>
        <taxon>Hexapoda</taxon>
        <taxon>Insecta</taxon>
        <taxon>Pterygota</taxon>
        <taxon>Neoptera</taxon>
        <taxon>Endopterygota</taxon>
        <taxon>Diptera</taxon>
        <taxon>Nematocera</taxon>
        <taxon>Chironomoidea</taxon>
        <taxon>Ceratopogonidae</taxon>
        <taxon>Ceratopogoninae</taxon>
        <taxon>Culicoides</taxon>
        <taxon>Monoculicoides</taxon>
    </lineage>
</organism>
<evidence type="ECO:0000256" key="1">
    <source>
        <dbReference type="SAM" id="Phobius"/>
    </source>
</evidence>
<keyword evidence="1" id="KW-0472">Membrane</keyword>
<evidence type="ECO:0000313" key="2">
    <source>
        <dbReference type="EMBL" id="SSX06877.1"/>
    </source>
</evidence>
<dbReference type="VEuPathDB" id="VectorBase:CSON014282"/>
<dbReference type="EMBL" id="UFQS01000787">
    <property type="protein sequence ID" value="SSX06877.1"/>
    <property type="molecule type" value="Genomic_DNA"/>
</dbReference>
<protein>
    <submittedName>
        <fullName evidence="2">CSON014282 protein</fullName>
    </submittedName>
</protein>
<sequence length="115" mass="13311">MLVDLVFPVLMVITLFIILVALAKTLNYFNILDRNTSTLNIVEEVPRKIEDFPPSYSIVASGLPSFSQVIKSENEINSNYHRKVKLQNNSKLNSTTKLVRIVTLIFKWKRHHKKK</sequence>
<feature type="transmembrane region" description="Helical" evidence="1">
    <location>
        <begin position="6"/>
        <end position="26"/>
    </location>
</feature>
<reference evidence="3" key="2">
    <citation type="submission" date="2018-07" db="EMBL/GenBank/DDBJ databases">
        <authorList>
            <person name="Quirk P.G."/>
            <person name="Krulwich T.A."/>
        </authorList>
    </citation>
    <scope>NUCLEOTIDE SEQUENCE</scope>
</reference>
<evidence type="ECO:0000313" key="3">
    <source>
        <dbReference type="EMBL" id="SSX27221.1"/>
    </source>
</evidence>
<reference evidence="2" key="1">
    <citation type="submission" date="2018-04" db="EMBL/GenBank/DDBJ databases">
        <authorList>
            <person name="Go L.Y."/>
            <person name="Mitchell J.A."/>
        </authorList>
    </citation>
    <scope>NUCLEOTIDE SEQUENCE</scope>
    <source>
        <tissue evidence="2">Whole organism</tissue>
    </source>
</reference>
<proteinExistence type="predicted"/>
<gene>
    <name evidence="2" type="primary">CSON014282</name>
</gene>
<accession>A0A336KR77</accession>
<keyword evidence="1" id="KW-1133">Transmembrane helix</keyword>